<dbReference type="InterPro" id="IPR029056">
    <property type="entry name" value="Ribokinase-like"/>
</dbReference>
<gene>
    <name evidence="19 21" type="ORF">P152DRAFT_483184</name>
</gene>
<comment type="similarity">
    <text evidence="17">In the N-terminal section; belongs to the thiamine-phosphate synthase family.</text>
</comment>
<evidence type="ECO:0000256" key="12">
    <source>
        <dbReference type="ARBA" id="ARBA00022977"/>
    </source>
</evidence>
<dbReference type="GO" id="GO:0004417">
    <property type="term" value="F:hydroxyethylthiazole kinase activity"/>
    <property type="evidence" value="ECO:0007669"/>
    <property type="project" value="UniProtKB-EC"/>
</dbReference>
<dbReference type="GO" id="GO:0005524">
    <property type="term" value="F:ATP binding"/>
    <property type="evidence" value="ECO:0007669"/>
    <property type="project" value="UniProtKB-KW"/>
</dbReference>
<evidence type="ECO:0000256" key="4">
    <source>
        <dbReference type="ARBA" id="ARBA00004868"/>
    </source>
</evidence>
<keyword evidence="12" id="KW-0784">Thiamine biosynthesis</keyword>
<dbReference type="Gene3D" id="3.20.20.70">
    <property type="entry name" value="Aldolase class I"/>
    <property type="match status" value="1"/>
</dbReference>
<evidence type="ECO:0000256" key="5">
    <source>
        <dbReference type="ARBA" id="ARBA00005165"/>
    </source>
</evidence>
<dbReference type="PANTHER" id="PTHR20857">
    <property type="entry name" value="THIAMINE-PHOSPHATE PYROPHOSPHORYLASE"/>
    <property type="match status" value="1"/>
</dbReference>
<dbReference type="SUPFAM" id="SSF51391">
    <property type="entry name" value="Thiamin phosphate synthase"/>
    <property type="match status" value="1"/>
</dbReference>
<evidence type="ECO:0000256" key="17">
    <source>
        <dbReference type="ARBA" id="ARBA00061283"/>
    </source>
</evidence>
<evidence type="ECO:0000256" key="10">
    <source>
        <dbReference type="ARBA" id="ARBA00022840"/>
    </source>
</evidence>
<dbReference type="GO" id="GO:0005737">
    <property type="term" value="C:cytoplasm"/>
    <property type="evidence" value="ECO:0007669"/>
    <property type="project" value="TreeGrafter"/>
</dbReference>
<comment type="catalytic activity">
    <reaction evidence="1">
        <text>5-(2-hydroxyethyl)-4-methylthiazole + ATP = 4-methyl-5-(2-phosphooxyethyl)-thiazole + ADP + H(+)</text>
        <dbReference type="Rhea" id="RHEA:24212"/>
        <dbReference type="ChEBI" id="CHEBI:15378"/>
        <dbReference type="ChEBI" id="CHEBI:17957"/>
        <dbReference type="ChEBI" id="CHEBI:30616"/>
        <dbReference type="ChEBI" id="CHEBI:58296"/>
        <dbReference type="ChEBI" id="CHEBI:456216"/>
        <dbReference type="EC" id="2.7.1.50"/>
    </reaction>
</comment>
<evidence type="ECO:0000256" key="9">
    <source>
        <dbReference type="ARBA" id="ARBA00022777"/>
    </source>
</evidence>
<proteinExistence type="inferred from homology"/>
<dbReference type="CDD" id="cd00564">
    <property type="entry name" value="TMP_TenI"/>
    <property type="match status" value="1"/>
</dbReference>
<organism evidence="19">
    <name type="scientific">Eremomyces bilateralis CBS 781.70</name>
    <dbReference type="NCBI Taxonomy" id="1392243"/>
    <lineage>
        <taxon>Eukaryota</taxon>
        <taxon>Fungi</taxon>
        <taxon>Dikarya</taxon>
        <taxon>Ascomycota</taxon>
        <taxon>Pezizomycotina</taxon>
        <taxon>Dothideomycetes</taxon>
        <taxon>Dothideomycetes incertae sedis</taxon>
        <taxon>Eremomycetales</taxon>
        <taxon>Eremomycetaceae</taxon>
        <taxon>Eremomyces</taxon>
    </lineage>
</organism>
<dbReference type="InterPro" id="IPR036206">
    <property type="entry name" value="ThiamineP_synth_sf"/>
</dbReference>
<dbReference type="PRINTS" id="PR01099">
    <property type="entry name" value="HYETHTZKNASE"/>
</dbReference>
<comment type="pathway">
    <text evidence="5">Cofactor biosynthesis; thiamine diphosphate biosynthesis; thiamine phosphate from 4-amino-2-methyl-5-diphosphomethylpyrimidine and 4-methyl-5-(2-phosphoethyl)-thiazole: step 1/1.</text>
</comment>
<dbReference type="NCBIfam" id="NF006830">
    <property type="entry name" value="PRK09355.1"/>
    <property type="match status" value="1"/>
</dbReference>
<evidence type="ECO:0000256" key="2">
    <source>
        <dbReference type="ARBA" id="ARBA00001946"/>
    </source>
</evidence>
<dbReference type="InterPro" id="IPR013785">
    <property type="entry name" value="Aldolase_TIM"/>
</dbReference>
<comment type="catalytic activity">
    <reaction evidence="13">
        <text>4-methyl-5-(2-phosphooxyethyl)-thiazole + 4-amino-2-methyl-5-(diphosphooxymethyl)pyrimidine + H(+) = thiamine phosphate + diphosphate</text>
        <dbReference type="Rhea" id="RHEA:22328"/>
        <dbReference type="ChEBI" id="CHEBI:15378"/>
        <dbReference type="ChEBI" id="CHEBI:33019"/>
        <dbReference type="ChEBI" id="CHEBI:37575"/>
        <dbReference type="ChEBI" id="CHEBI:57841"/>
        <dbReference type="ChEBI" id="CHEBI:58296"/>
        <dbReference type="EC" id="2.5.1.3"/>
    </reaction>
</comment>
<dbReference type="GO" id="GO:0004789">
    <property type="term" value="F:thiamine-phosphate diphosphorylase activity"/>
    <property type="evidence" value="ECO:0007669"/>
    <property type="project" value="UniProtKB-EC"/>
</dbReference>
<keyword evidence="6" id="KW-0808">Transferase</keyword>
<dbReference type="HAMAP" id="MF_00228">
    <property type="entry name" value="Thz_kinase"/>
    <property type="match status" value="1"/>
</dbReference>
<evidence type="ECO:0000256" key="7">
    <source>
        <dbReference type="ARBA" id="ARBA00022723"/>
    </source>
</evidence>
<evidence type="ECO:0000256" key="8">
    <source>
        <dbReference type="ARBA" id="ARBA00022741"/>
    </source>
</evidence>
<dbReference type="SUPFAM" id="SSF53613">
    <property type="entry name" value="Ribokinase-like"/>
    <property type="match status" value="1"/>
</dbReference>
<evidence type="ECO:0000313" key="19">
    <source>
        <dbReference type="EMBL" id="KAF1811298.1"/>
    </source>
</evidence>
<dbReference type="Proteomes" id="UP000504638">
    <property type="component" value="Unplaced"/>
</dbReference>
<evidence type="ECO:0000256" key="11">
    <source>
        <dbReference type="ARBA" id="ARBA00022842"/>
    </source>
</evidence>
<dbReference type="OrthoDB" id="4994at2759"/>
<evidence type="ECO:0000256" key="3">
    <source>
        <dbReference type="ARBA" id="ARBA00003814"/>
    </source>
</evidence>
<keyword evidence="11" id="KW-0460">Magnesium</keyword>
<evidence type="ECO:0000256" key="15">
    <source>
        <dbReference type="ARBA" id="ARBA00047883"/>
    </source>
</evidence>
<comment type="cofactor">
    <cofactor evidence="2">
        <name>Mg(2+)</name>
        <dbReference type="ChEBI" id="CHEBI:18420"/>
    </cofactor>
</comment>
<dbReference type="AlphaFoldDB" id="A0A6G1FZU5"/>
<dbReference type="GO" id="GO:0009229">
    <property type="term" value="P:thiamine diphosphate biosynthetic process"/>
    <property type="evidence" value="ECO:0007669"/>
    <property type="project" value="UniProtKB-UniPathway"/>
</dbReference>
<dbReference type="UniPathway" id="UPA00060">
    <property type="reaction ID" value="UER00139"/>
</dbReference>
<comment type="catalytic activity">
    <reaction evidence="14">
        <text>2-(2-carboxy-4-methylthiazol-5-yl)ethyl phosphate + 4-amino-2-methyl-5-(diphosphooxymethyl)pyrimidine + 2 H(+) = thiamine phosphate + CO2 + diphosphate</text>
        <dbReference type="Rhea" id="RHEA:47848"/>
        <dbReference type="ChEBI" id="CHEBI:15378"/>
        <dbReference type="ChEBI" id="CHEBI:16526"/>
        <dbReference type="ChEBI" id="CHEBI:33019"/>
        <dbReference type="ChEBI" id="CHEBI:37575"/>
        <dbReference type="ChEBI" id="CHEBI:57841"/>
        <dbReference type="ChEBI" id="CHEBI:62890"/>
        <dbReference type="EC" id="2.5.1.3"/>
    </reaction>
</comment>
<dbReference type="GO" id="GO:0000287">
    <property type="term" value="F:magnesium ion binding"/>
    <property type="evidence" value="ECO:0007669"/>
    <property type="project" value="InterPro"/>
</dbReference>
<dbReference type="RefSeq" id="XP_033532929.1">
    <property type="nucleotide sequence ID" value="XM_033681929.1"/>
</dbReference>
<keyword evidence="7" id="KW-0479">Metal-binding</keyword>
<reference evidence="21" key="3">
    <citation type="submission" date="2025-04" db="UniProtKB">
        <authorList>
            <consortium name="RefSeq"/>
        </authorList>
    </citation>
    <scope>IDENTIFICATION</scope>
    <source>
        <strain evidence="21">CBS 781.70</strain>
    </source>
</reference>
<comment type="similarity">
    <text evidence="16">In the C-terminal section; belongs to the Thz kinase family.</text>
</comment>
<evidence type="ECO:0000256" key="1">
    <source>
        <dbReference type="ARBA" id="ARBA00001771"/>
    </source>
</evidence>
<evidence type="ECO:0000313" key="21">
    <source>
        <dbReference type="RefSeq" id="XP_033532929.1"/>
    </source>
</evidence>
<dbReference type="NCBIfam" id="TIGR00694">
    <property type="entry name" value="thiM"/>
    <property type="match status" value="1"/>
</dbReference>
<dbReference type="InterPro" id="IPR034291">
    <property type="entry name" value="TMP_synthase"/>
</dbReference>
<reference evidence="21" key="2">
    <citation type="submission" date="2020-04" db="EMBL/GenBank/DDBJ databases">
        <authorList>
            <consortium name="NCBI Genome Project"/>
        </authorList>
    </citation>
    <scope>NUCLEOTIDE SEQUENCE</scope>
    <source>
        <strain evidence="21">CBS 781.70</strain>
    </source>
</reference>
<dbReference type="InterPro" id="IPR022998">
    <property type="entry name" value="ThiamineP_synth_TenI"/>
</dbReference>
<dbReference type="HAMAP" id="MF_00097">
    <property type="entry name" value="TMP_synthase"/>
    <property type="match status" value="1"/>
</dbReference>
<dbReference type="GeneID" id="54422499"/>
<sequence>MMKKSEVNYELYLVTDSTEKILGSRDLVEIVRKAVEGGVTIVQYRDKDSDAAVQVANAKKLLKVTQAHGIPLLINDRIDVALAAGADGVHIGQDDIDLPTARKMLGDDAIIGVTACSVEEALTAARQGADYVGVGTVYATPTKENAKSIIGVAGTREVLRALHQENREVKAVCIGGINLSNVERVNFQLSVLDSTRLDGVAVVSAIIAAADPKVAAKQFRHSLAHPPPFIGALTQTNILDALSQQTPFLSVIERVATQNPLCHNMTNTVVQNFAANVAIAIGGSPIMSTQAAEAVDLARLGGSLVVNMGTVTPESIAAYITAAQAYNAVGGPVVFDPVGAGATGLRRATVKKLMNEAYFDLIKGNEGEITTVYGVTDVQQRGVDSGVSTSTLEEKARLVRDLALREGCVVLMTGKTDVISDGRRTFTIENGHEFLGSITGSGCTLGTTIAACLAVAKEDKLLAAMAGVLFFEIAAEVAAAKPGVVGPGTFGIAFLDSLYALRNVAVQRSKDGVFLARAKVNVVNFD</sequence>
<evidence type="ECO:0000256" key="6">
    <source>
        <dbReference type="ARBA" id="ARBA00022679"/>
    </source>
</evidence>
<comment type="pathway">
    <text evidence="4">Cofactor biosynthesis; thiamine diphosphate biosynthesis; 4-methyl-5-(2-phosphoethyl)-thiazole from 5-(2-hydroxyethyl)-4-methylthiazole: step 1/1.</text>
</comment>
<name>A0A6G1FZU5_9PEZI</name>
<evidence type="ECO:0000313" key="20">
    <source>
        <dbReference type="Proteomes" id="UP000504638"/>
    </source>
</evidence>
<dbReference type="Gene3D" id="3.40.1190.20">
    <property type="match status" value="1"/>
</dbReference>
<dbReference type="InterPro" id="IPR000417">
    <property type="entry name" value="Hyethyz_kinase"/>
</dbReference>
<keyword evidence="9 19" id="KW-0418">Kinase</keyword>
<dbReference type="GO" id="GO:0009228">
    <property type="term" value="P:thiamine biosynthetic process"/>
    <property type="evidence" value="ECO:0007669"/>
    <property type="project" value="UniProtKB-KW"/>
</dbReference>
<evidence type="ECO:0000259" key="18">
    <source>
        <dbReference type="Pfam" id="PF02581"/>
    </source>
</evidence>
<comment type="catalytic activity">
    <reaction evidence="15">
        <text>2-[(2R,5Z)-2-carboxy-4-methylthiazol-5(2H)-ylidene]ethyl phosphate + 4-amino-2-methyl-5-(diphosphooxymethyl)pyrimidine + 2 H(+) = thiamine phosphate + CO2 + diphosphate</text>
        <dbReference type="Rhea" id="RHEA:47844"/>
        <dbReference type="ChEBI" id="CHEBI:15378"/>
        <dbReference type="ChEBI" id="CHEBI:16526"/>
        <dbReference type="ChEBI" id="CHEBI:33019"/>
        <dbReference type="ChEBI" id="CHEBI:37575"/>
        <dbReference type="ChEBI" id="CHEBI:57841"/>
        <dbReference type="ChEBI" id="CHEBI:62899"/>
        <dbReference type="EC" id="2.5.1.3"/>
    </reaction>
</comment>
<accession>A0A6G1FZU5</accession>
<dbReference type="EMBL" id="ML975162">
    <property type="protein sequence ID" value="KAF1811298.1"/>
    <property type="molecule type" value="Genomic_DNA"/>
</dbReference>
<dbReference type="FunFam" id="3.20.20.70:FF:000104">
    <property type="entry name" value="Thiamine biosynthetic bifunctional enzyme"/>
    <property type="match status" value="1"/>
</dbReference>
<evidence type="ECO:0000256" key="14">
    <source>
        <dbReference type="ARBA" id="ARBA00047851"/>
    </source>
</evidence>
<keyword evidence="20" id="KW-1185">Reference proteome</keyword>
<dbReference type="FunFam" id="3.40.1190.20:FF:000042">
    <property type="entry name" value="Probable thiamine biosynthetic bifunctional enzyme"/>
    <property type="match status" value="1"/>
</dbReference>
<keyword evidence="10" id="KW-0067">ATP-binding</keyword>
<dbReference type="NCBIfam" id="TIGR00693">
    <property type="entry name" value="thiE"/>
    <property type="match status" value="1"/>
</dbReference>
<dbReference type="Pfam" id="PF02581">
    <property type="entry name" value="TMP-TENI"/>
    <property type="match status" value="1"/>
</dbReference>
<dbReference type="Pfam" id="PF02110">
    <property type="entry name" value="HK"/>
    <property type="match status" value="1"/>
</dbReference>
<comment type="function">
    <text evidence="3">Condenses 4-methyl-5-(beta-hydroxyethyl)thiazole monophosphate (THZ-P) and 2-methyl-4-amino-5-hydroxymethyl pyrimidine pyrophosphate (HMP-PP) to form thiamine monophosphate (TMP).</text>
</comment>
<dbReference type="PANTHER" id="PTHR20857:SF23">
    <property type="entry name" value="THIAMINE BIOSYNTHETIC BIFUNCTIONAL ENZYME"/>
    <property type="match status" value="1"/>
</dbReference>
<evidence type="ECO:0000256" key="16">
    <source>
        <dbReference type="ARBA" id="ARBA00061146"/>
    </source>
</evidence>
<dbReference type="CDD" id="cd01170">
    <property type="entry name" value="THZ_kinase"/>
    <property type="match status" value="1"/>
</dbReference>
<feature type="domain" description="Thiamine phosphate synthase/TenI" evidence="18">
    <location>
        <begin position="11"/>
        <end position="206"/>
    </location>
</feature>
<keyword evidence="8" id="KW-0547">Nucleotide-binding</keyword>
<evidence type="ECO:0000256" key="13">
    <source>
        <dbReference type="ARBA" id="ARBA00047334"/>
    </source>
</evidence>
<protein>
    <submittedName>
        <fullName evidence="19 21">Hydroxyethylthiazole kinase</fullName>
    </submittedName>
</protein>
<reference evidence="19 21" key="1">
    <citation type="submission" date="2020-01" db="EMBL/GenBank/DDBJ databases">
        <authorList>
            <consortium name="DOE Joint Genome Institute"/>
            <person name="Haridas S."/>
            <person name="Albert R."/>
            <person name="Binder M."/>
            <person name="Bloem J."/>
            <person name="Labutti K."/>
            <person name="Salamov A."/>
            <person name="Andreopoulos B."/>
            <person name="Baker S.E."/>
            <person name="Barry K."/>
            <person name="Bills G."/>
            <person name="Bluhm B.H."/>
            <person name="Cannon C."/>
            <person name="Castanera R."/>
            <person name="Culley D.E."/>
            <person name="Daum C."/>
            <person name="Ezra D."/>
            <person name="Gonzalez J.B."/>
            <person name="Henrissat B."/>
            <person name="Kuo A."/>
            <person name="Liang C."/>
            <person name="Lipzen A."/>
            <person name="Lutzoni F."/>
            <person name="Magnuson J."/>
            <person name="Mondo S."/>
            <person name="Nolan M."/>
            <person name="Ohm R."/>
            <person name="Pangilinan J."/>
            <person name="Park H.-J."/>
            <person name="Ramirez L."/>
            <person name="Alfaro M."/>
            <person name="Sun H."/>
            <person name="Tritt A."/>
            <person name="Yoshinaga Y."/>
            <person name="Zwiers L.-H."/>
            <person name="Turgeon B.G."/>
            <person name="Goodwin S.B."/>
            <person name="Spatafora J.W."/>
            <person name="Crous P.W."/>
            <person name="Grigoriev I.V."/>
        </authorList>
    </citation>
    <scope>NUCLEOTIDE SEQUENCE</scope>
    <source>
        <strain evidence="19 21">CBS 781.70</strain>
    </source>
</reference>